<dbReference type="Pfam" id="PF02485">
    <property type="entry name" value="Branch"/>
    <property type="match status" value="2"/>
</dbReference>
<dbReference type="GO" id="GO:0016020">
    <property type="term" value="C:membrane"/>
    <property type="evidence" value="ECO:0007669"/>
    <property type="project" value="UniProtKB-SubCell"/>
</dbReference>
<dbReference type="AlphaFoldDB" id="A0A5N5L6F9"/>
<reference evidence="7" key="1">
    <citation type="journal article" date="2019" name="Gigascience">
        <title>De novo genome assembly of the endangered Acer yangbiense, a plant species with extremely small populations endemic to Yunnan Province, China.</title>
        <authorList>
            <person name="Yang J."/>
            <person name="Wariss H.M."/>
            <person name="Tao L."/>
            <person name="Zhang R."/>
            <person name="Yun Q."/>
            <person name="Hollingsworth P."/>
            <person name="Dao Z."/>
            <person name="Luo G."/>
            <person name="Guo H."/>
            <person name="Ma Y."/>
            <person name="Sun W."/>
        </authorList>
    </citation>
    <scope>NUCLEOTIDE SEQUENCE [LARGE SCALE GENOMIC DNA]</scope>
    <source>
        <strain evidence="7">cv. br00</strain>
    </source>
</reference>
<organism evidence="6 7">
    <name type="scientific">Salix brachista</name>
    <dbReference type="NCBI Taxonomy" id="2182728"/>
    <lineage>
        <taxon>Eukaryota</taxon>
        <taxon>Viridiplantae</taxon>
        <taxon>Streptophyta</taxon>
        <taxon>Embryophyta</taxon>
        <taxon>Tracheophyta</taxon>
        <taxon>Spermatophyta</taxon>
        <taxon>Magnoliopsida</taxon>
        <taxon>eudicotyledons</taxon>
        <taxon>Gunneridae</taxon>
        <taxon>Pentapetalae</taxon>
        <taxon>rosids</taxon>
        <taxon>fabids</taxon>
        <taxon>Malpighiales</taxon>
        <taxon>Salicaceae</taxon>
        <taxon>Saliceae</taxon>
        <taxon>Salix</taxon>
    </lineage>
</organism>
<evidence type="ECO:0000256" key="1">
    <source>
        <dbReference type="ARBA" id="ARBA00004606"/>
    </source>
</evidence>
<evidence type="ECO:0000256" key="2">
    <source>
        <dbReference type="ARBA" id="ARBA00022676"/>
    </source>
</evidence>
<evidence type="ECO:0000313" key="6">
    <source>
        <dbReference type="EMBL" id="KAB5538108.1"/>
    </source>
</evidence>
<comment type="subcellular location">
    <subcellularLocation>
        <location evidence="1">Membrane</location>
        <topology evidence="1">Single-pass type II membrane protein</topology>
    </subcellularLocation>
</comment>
<keyword evidence="7" id="KW-1185">Reference proteome</keyword>
<gene>
    <name evidence="6" type="ORF">DKX38_015641</name>
</gene>
<proteinExistence type="predicted"/>
<dbReference type="InterPro" id="IPR044610">
    <property type="entry name" value="GLCAT14A/B/C"/>
</dbReference>
<evidence type="ECO:0000256" key="4">
    <source>
        <dbReference type="ARBA" id="ARBA00023136"/>
    </source>
</evidence>
<dbReference type="GO" id="GO:0015020">
    <property type="term" value="F:glucuronosyltransferase activity"/>
    <property type="evidence" value="ECO:0007669"/>
    <property type="project" value="InterPro"/>
</dbReference>
<comment type="caution">
    <text evidence="6">The sequence shown here is derived from an EMBL/GenBank/DDBJ whole genome shotgun (WGS) entry which is preliminary data.</text>
</comment>
<dbReference type="EMBL" id="VDCV01000010">
    <property type="protein sequence ID" value="KAB5538108.1"/>
    <property type="molecule type" value="Genomic_DNA"/>
</dbReference>
<dbReference type="PANTHER" id="PTHR45719:SF14">
    <property type="entry name" value="BETA-GLUCURONOSYLTRANSFERASE GLCAT14A"/>
    <property type="match status" value="1"/>
</dbReference>
<keyword evidence="5" id="KW-0325">Glycoprotein</keyword>
<keyword evidence="4" id="KW-0472">Membrane</keyword>
<keyword evidence="3" id="KW-0808">Transferase</keyword>
<accession>A0A5N5L6F9</accession>
<sequence length="585" mass="66295">MGAERRWLFTLFSSAFLSLLFLLVYSISVFSSSKQFPSIIHHGIHYPPAFAYYISGGRGEKDRILRLLLAVYHPRNRYLLHLGAEASDEERMELVGAVNAVPAIRSFGNVDVVGKPGRLTYMGSSNLAAILRAAAILLRMDAGWTWFVSLSAMDYPLITQDGHNVVRILDGEKILLTMHTSVQRSWIHIPVDWKTSARVSSHKEPSIEPGTRFMAMPRLASVLNIVRVLAGNMYPKRASLAICIVMKSCWPERLRMHQCDSPALSQLYKRTIYLSHVFSSVSRDLSFIDHTSDLGWKEPQRIQPIVVDPGIYLARRSQIFHATEKRSTPDGFKVFTGKVYSPQRSPWVILSRSFLEFCVLGWDNLPRTLLMYFNNVILSEESYFHSVICNAPEFKNTTLNSDLRYMVWDNPPKMEPHFLNTSDYDLMVQSGVAFARQFQKDDPVLDKVDEKILRRGHNRAAPGAWCTGRRTWWMDPCSQWGDVNVVKPGPQAKKLKETITNLLDEWISQANQSIYRATPLAGYDIVHGSGIVEGKQVNSLGGFSEWCTVMGADKRCESIRGPPSLRCPQHALECPFCSFSTIQKL</sequence>
<dbReference type="PANTHER" id="PTHR45719">
    <property type="entry name" value="GLYCOSYLTRANSFERASE"/>
    <property type="match status" value="1"/>
</dbReference>
<evidence type="ECO:0000313" key="7">
    <source>
        <dbReference type="Proteomes" id="UP000326939"/>
    </source>
</evidence>
<evidence type="ECO:0000256" key="5">
    <source>
        <dbReference type="ARBA" id="ARBA00023180"/>
    </source>
</evidence>
<dbReference type="Proteomes" id="UP000326939">
    <property type="component" value="Chromosome 10"/>
</dbReference>
<name>A0A5N5L6F9_9ROSI</name>
<protein>
    <submittedName>
        <fullName evidence="6">Uncharacterized protein</fullName>
    </submittedName>
</protein>
<dbReference type="InterPro" id="IPR003406">
    <property type="entry name" value="Glyco_trans_14"/>
</dbReference>
<keyword evidence="2" id="KW-0328">Glycosyltransferase</keyword>
<evidence type="ECO:0000256" key="3">
    <source>
        <dbReference type="ARBA" id="ARBA00022679"/>
    </source>
</evidence>